<gene>
    <name evidence="5" type="ORF">LWI29_028605</name>
</gene>
<accession>A0AA39W2N2</accession>
<dbReference type="EMBL" id="JAUESC010000003">
    <property type="protein sequence ID" value="KAK0601902.1"/>
    <property type="molecule type" value="Genomic_DNA"/>
</dbReference>
<protein>
    <recommendedName>
        <fullName evidence="7">Bifunctional inhibitor/plant lipid transfer protein/seed storage helical domain-containing protein</fullName>
    </recommendedName>
</protein>
<comment type="caution">
    <text evidence="5">The sequence shown here is derived from an EMBL/GenBank/DDBJ whole genome shotgun (WGS) entry which is preliminary data.</text>
</comment>
<keyword evidence="6" id="KW-1185">Reference proteome</keyword>
<evidence type="ECO:0000256" key="2">
    <source>
        <dbReference type="ARBA" id="ARBA00023157"/>
    </source>
</evidence>
<evidence type="ECO:0000256" key="3">
    <source>
        <dbReference type="SAM" id="MobiDB-lite"/>
    </source>
</evidence>
<evidence type="ECO:0000313" key="5">
    <source>
        <dbReference type="EMBL" id="KAK0601902.1"/>
    </source>
</evidence>
<reference evidence="5" key="1">
    <citation type="journal article" date="2022" name="Plant J.">
        <title>Strategies of tolerance reflected in two North American maple genomes.</title>
        <authorList>
            <person name="McEvoy S.L."/>
            <person name="Sezen U.U."/>
            <person name="Trouern-Trend A."/>
            <person name="McMahon S.M."/>
            <person name="Schaberg P.G."/>
            <person name="Yang J."/>
            <person name="Wegrzyn J.L."/>
            <person name="Swenson N.G."/>
        </authorList>
    </citation>
    <scope>NUCLEOTIDE SEQUENCE</scope>
    <source>
        <strain evidence="5">NS2018</strain>
    </source>
</reference>
<evidence type="ECO:0000256" key="4">
    <source>
        <dbReference type="SAM" id="SignalP"/>
    </source>
</evidence>
<dbReference type="PANTHER" id="PTHR35496">
    <property type="entry name" value="2S SEED STORAGE PROTEIN 1-RELATED"/>
    <property type="match status" value="1"/>
</dbReference>
<proteinExistence type="inferred from homology"/>
<keyword evidence="4" id="KW-0732">Signal</keyword>
<evidence type="ECO:0000256" key="1">
    <source>
        <dbReference type="ARBA" id="ARBA00008262"/>
    </source>
</evidence>
<dbReference type="Gene3D" id="1.10.110.10">
    <property type="entry name" value="Plant lipid-transfer and hydrophobic proteins"/>
    <property type="match status" value="1"/>
</dbReference>
<reference evidence="5" key="2">
    <citation type="submission" date="2023-06" db="EMBL/GenBank/DDBJ databases">
        <authorList>
            <person name="Swenson N.G."/>
            <person name="Wegrzyn J.L."/>
            <person name="Mcevoy S.L."/>
        </authorList>
    </citation>
    <scope>NUCLEOTIDE SEQUENCE</scope>
    <source>
        <strain evidence="5">NS2018</strain>
        <tissue evidence="5">Leaf</tissue>
    </source>
</reference>
<dbReference type="Proteomes" id="UP001168877">
    <property type="component" value="Unassembled WGS sequence"/>
</dbReference>
<evidence type="ECO:0008006" key="7">
    <source>
        <dbReference type="Google" id="ProtNLM"/>
    </source>
</evidence>
<name>A0AA39W2N2_ACESA</name>
<comment type="similarity">
    <text evidence="1">Belongs to the 2S seed storage albumins family.</text>
</comment>
<dbReference type="InterPro" id="IPR036312">
    <property type="entry name" value="Bifun_inhib/LTP/seed_sf"/>
</dbReference>
<feature type="region of interest" description="Disordered" evidence="3">
    <location>
        <begin position="207"/>
        <end position="251"/>
    </location>
</feature>
<feature type="compositionally biased region" description="Basic and acidic residues" evidence="3">
    <location>
        <begin position="241"/>
        <end position="251"/>
    </location>
</feature>
<feature type="chain" id="PRO_5041271103" description="Bifunctional inhibitor/plant lipid transfer protein/seed storage helical domain-containing protein" evidence="4">
    <location>
        <begin position="24"/>
        <end position="251"/>
    </location>
</feature>
<dbReference type="AlphaFoldDB" id="A0AA39W2N2"/>
<dbReference type="GO" id="GO:0045735">
    <property type="term" value="F:nutrient reservoir activity"/>
    <property type="evidence" value="ECO:0007669"/>
    <property type="project" value="InterPro"/>
</dbReference>
<dbReference type="SUPFAM" id="SSF47699">
    <property type="entry name" value="Bifunctional inhibitor/lipid-transfer protein/seed storage 2S albumin"/>
    <property type="match status" value="1"/>
</dbReference>
<dbReference type="PANTHER" id="PTHR35496:SF20">
    <property type="entry name" value="2S SEED STORAGE PROTEIN 1-RELATED"/>
    <property type="match status" value="1"/>
</dbReference>
<evidence type="ECO:0000313" key="6">
    <source>
        <dbReference type="Proteomes" id="UP001168877"/>
    </source>
</evidence>
<feature type="signal peptide" evidence="4">
    <location>
        <begin position="1"/>
        <end position="23"/>
    </location>
</feature>
<organism evidence="5 6">
    <name type="scientific">Acer saccharum</name>
    <name type="common">Sugar maple</name>
    <dbReference type="NCBI Taxonomy" id="4024"/>
    <lineage>
        <taxon>Eukaryota</taxon>
        <taxon>Viridiplantae</taxon>
        <taxon>Streptophyta</taxon>
        <taxon>Embryophyta</taxon>
        <taxon>Tracheophyta</taxon>
        <taxon>Spermatophyta</taxon>
        <taxon>Magnoliopsida</taxon>
        <taxon>eudicotyledons</taxon>
        <taxon>Gunneridae</taxon>
        <taxon>Pentapetalae</taxon>
        <taxon>rosids</taxon>
        <taxon>malvids</taxon>
        <taxon>Sapindales</taxon>
        <taxon>Sapindaceae</taxon>
        <taxon>Hippocastanoideae</taxon>
        <taxon>Acereae</taxon>
        <taxon>Acer</taxon>
    </lineage>
</organism>
<sequence length="251" mass="28900">MARLTSLAVIFSVVLLLTANAYAIRTIISTVEIDEATNPNHHQPSCQKIPSVYLDNCRRYITGSSILLPYDWLCCQEMRSLDDECQCRAMELLIQEVRSSEVEQWLDMKHIIKRAEAVSVFCELKQRYQDVNPVDHDWVVEALGLKDEIRSETPIRELHGSEERDRGGRWQKRAEEEWGCSVGVRRGEDVRVVDYLDNRNFKKRGSLDKGKQCSVRNSKRKPSFPRCQNGKLVLSKQKPATGRDDSWTSIS</sequence>
<keyword evidence="2" id="KW-1015">Disulfide bond</keyword>
<dbReference type="InterPro" id="IPR000617">
    <property type="entry name" value="Napin/2SS/CON"/>
</dbReference>